<evidence type="ECO:0000256" key="9">
    <source>
        <dbReference type="ARBA" id="ARBA00023136"/>
    </source>
</evidence>
<proteinExistence type="predicted"/>
<feature type="transmembrane region" description="Helical" evidence="10">
    <location>
        <begin position="15"/>
        <end position="34"/>
    </location>
</feature>
<evidence type="ECO:0000256" key="10">
    <source>
        <dbReference type="SAM" id="Phobius"/>
    </source>
</evidence>
<evidence type="ECO:0000256" key="5">
    <source>
        <dbReference type="ARBA" id="ARBA00022692"/>
    </source>
</evidence>
<accession>A0A1F5Z2C2</accession>
<evidence type="ECO:0000256" key="3">
    <source>
        <dbReference type="ARBA" id="ARBA00022449"/>
    </source>
</evidence>
<keyword evidence="3" id="KW-0050">Antiport</keyword>
<dbReference type="GO" id="GO:0006813">
    <property type="term" value="P:potassium ion transport"/>
    <property type="evidence" value="ECO:0007669"/>
    <property type="project" value="UniProtKB-KW"/>
</dbReference>
<evidence type="ECO:0000256" key="8">
    <source>
        <dbReference type="ARBA" id="ARBA00023065"/>
    </source>
</evidence>
<dbReference type="Pfam" id="PF02254">
    <property type="entry name" value="TrkA_N"/>
    <property type="match status" value="1"/>
</dbReference>
<gene>
    <name evidence="12" type="ORF">A3F83_15155</name>
</gene>
<evidence type="ECO:0000256" key="4">
    <source>
        <dbReference type="ARBA" id="ARBA00022538"/>
    </source>
</evidence>
<dbReference type="AlphaFoldDB" id="A0A1F5Z2C2"/>
<dbReference type="Gene3D" id="3.40.50.720">
    <property type="entry name" value="NAD(P)-binding Rossmann-like Domain"/>
    <property type="match status" value="1"/>
</dbReference>
<dbReference type="PANTHER" id="PTHR46157">
    <property type="entry name" value="K(+) EFFLUX ANTIPORTER 3, CHLOROPLASTIC"/>
    <property type="match status" value="1"/>
</dbReference>
<keyword evidence="4" id="KW-0633">Potassium transport</keyword>
<evidence type="ECO:0000256" key="7">
    <source>
        <dbReference type="ARBA" id="ARBA00022989"/>
    </source>
</evidence>
<dbReference type="InterPro" id="IPR038770">
    <property type="entry name" value="Na+/solute_symporter_sf"/>
</dbReference>
<dbReference type="InterPro" id="IPR006153">
    <property type="entry name" value="Cation/H_exchanger_TM"/>
</dbReference>
<sequence>MLVDPAWILNNTPQVAGVLALIIIFKPLLVYGIVRGLGFSRGPALATGACLGQIGEFSFVLAGIAGQAGLIGNELFRLIVSVTVLSLLLTPYMVDKAPALARLAESLRPLFSGNRLKKILPQTSDNIPVETIANPLIIIGFGPSGRQAAESLLPHCGKQLVILDSNPSNAEWAEGLGLRFQLGNARQSEILENLQIRRAAAVILTLPDPGDVRHIIHLCKALAPEVKLFVRARYHIFKWEMLLAGAETVIDEEVQVGRRLAEEALLALQKKESGAGPADEI</sequence>
<comment type="caution">
    <text evidence="12">The sequence shown here is derived from an EMBL/GenBank/DDBJ whole genome shotgun (WGS) entry which is preliminary data.</text>
</comment>
<dbReference type="PROSITE" id="PS51201">
    <property type="entry name" value="RCK_N"/>
    <property type="match status" value="1"/>
</dbReference>
<dbReference type="Pfam" id="PF00999">
    <property type="entry name" value="Na_H_Exchanger"/>
    <property type="match status" value="1"/>
</dbReference>
<dbReference type="EMBL" id="MFIX01000018">
    <property type="protein sequence ID" value="OGG06598.1"/>
    <property type="molecule type" value="Genomic_DNA"/>
</dbReference>
<organism evidence="12 13">
    <name type="scientific">Candidatus Glassbacteria bacterium RIFCSPLOWO2_12_FULL_58_11</name>
    <dbReference type="NCBI Taxonomy" id="1817867"/>
    <lineage>
        <taxon>Bacteria</taxon>
        <taxon>Candidatus Glassiibacteriota</taxon>
    </lineage>
</organism>
<evidence type="ECO:0000256" key="6">
    <source>
        <dbReference type="ARBA" id="ARBA00022958"/>
    </source>
</evidence>
<keyword evidence="5 10" id="KW-0812">Transmembrane</keyword>
<dbReference type="SUPFAM" id="SSF51735">
    <property type="entry name" value="NAD(P)-binding Rossmann-fold domains"/>
    <property type="match status" value="1"/>
</dbReference>
<comment type="subcellular location">
    <subcellularLocation>
        <location evidence="1">Membrane</location>
        <topology evidence="1">Multi-pass membrane protein</topology>
    </subcellularLocation>
</comment>
<dbReference type="PANTHER" id="PTHR46157:SF4">
    <property type="entry name" value="K(+) EFFLUX ANTIPORTER 3, CHLOROPLASTIC"/>
    <property type="match status" value="1"/>
</dbReference>
<dbReference type="InterPro" id="IPR003148">
    <property type="entry name" value="RCK_N"/>
</dbReference>
<evidence type="ECO:0000259" key="11">
    <source>
        <dbReference type="PROSITE" id="PS51201"/>
    </source>
</evidence>
<dbReference type="Gene3D" id="1.20.1530.20">
    <property type="match status" value="1"/>
</dbReference>
<keyword evidence="8" id="KW-0406">Ion transport</keyword>
<dbReference type="STRING" id="1817867.A3F83_15155"/>
<dbReference type="InterPro" id="IPR036291">
    <property type="entry name" value="NAD(P)-bd_dom_sf"/>
</dbReference>
<dbReference type="GO" id="GO:0005886">
    <property type="term" value="C:plasma membrane"/>
    <property type="evidence" value="ECO:0007669"/>
    <property type="project" value="TreeGrafter"/>
</dbReference>
<protein>
    <recommendedName>
        <fullName evidence="11">RCK N-terminal domain-containing protein</fullName>
    </recommendedName>
</protein>
<evidence type="ECO:0000256" key="2">
    <source>
        <dbReference type="ARBA" id="ARBA00022448"/>
    </source>
</evidence>
<keyword evidence="9 10" id="KW-0472">Membrane</keyword>
<feature type="transmembrane region" description="Helical" evidence="10">
    <location>
        <begin position="46"/>
        <end position="69"/>
    </location>
</feature>
<dbReference type="Proteomes" id="UP000179129">
    <property type="component" value="Unassembled WGS sequence"/>
</dbReference>
<name>A0A1F5Z2C2_9BACT</name>
<keyword evidence="6" id="KW-0630">Potassium</keyword>
<evidence type="ECO:0000313" key="12">
    <source>
        <dbReference type="EMBL" id="OGG06598.1"/>
    </source>
</evidence>
<dbReference type="GO" id="GO:0015297">
    <property type="term" value="F:antiporter activity"/>
    <property type="evidence" value="ECO:0007669"/>
    <property type="project" value="UniProtKB-KW"/>
</dbReference>
<keyword evidence="7 10" id="KW-1133">Transmembrane helix</keyword>
<keyword evidence="2" id="KW-0813">Transport</keyword>
<evidence type="ECO:0000313" key="13">
    <source>
        <dbReference type="Proteomes" id="UP000179129"/>
    </source>
</evidence>
<dbReference type="GO" id="GO:1902600">
    <property type="term" value="P:proton transmembrane transport"/>
    <property type="evidence" value="ECO:0007669"/>
    <property type="project" value="InterPro"/>
</dbReference>
<feature type="domain" description="RCK N-terminal" evidence="11">
    <location>
        <begin position="133"/>
        <end position="250"/>
    </location>
</feature>
<evidence type="ECO:0000256" key="1">
    <source>
        <dbReference type="ARBA" id="ARBA00004141"/>
    </source>
</evidence>
<reference evidence="12 13" key="1">
    <citation type="journal article" date="2016" name="Nat. Commun.">
        <title>Thousands of microbial genomes shed light on interconnected biogeochemical processes in an aquifer system.</title>
        <authorList>
            <person name="Anantharaman K."/>
            <person name="Brown C.T."/>
            <person name="Hug L.A."/>
            <person name="Sharon I."/>
            <person name="Castelle C.J."/>
            <person name="Probst A.J."/>
            <person name="Thomas B.C."/>
            <person name="Singh A."/>
            <person name="Wilkins M.J."/>
            <person name="Karaoz U."/>
            <person name="Brodie E.L."/>
            <person name="Williams K.H."/>
            <person name="Hubbard S.S."/>
            <person name="Banfield J.F."/>
        </authorList>
    </citation>
    <scope>NUCLEOTIDE SEQUENCE [LARGE SCALE GENOMIC DNA]</scope>
</reference>